<reference evidence="1" key="2">
    <citation type="submission" date="2023-01" db="EMBL/GenBank/DDBJ databases">
        <title>Draft genome sequence of Algimonas porphyrae strain NBRC 108216.</title>
        <authorList>
            <person name="Sun Q."/>
            <person name="Mori K."/>
        </authorList>
    </citation>
    <scope>NUCLEOTIDE SEQUENCE</scope>
    <source>
        <strain evidence="1">NBRC 108216</strain>
    </source>
</reference>
<sequence length="55" mass="6443">MLKLFRRKVDKERVEPKDDRRQRAAMRALDLLGRDAAQEIAMVEFLKAADRKAKS</sequence>
<reference evidence="1" key="1">
    <citation type="journal article" date="2014" name="Int. J. Syst. Evol. Microbiol.">
        <title>Complete genome of a new Firmicutes species belonging to the dominant human colonic microbiota ('Ruminococcus bicirculans') reveals two chromosomes and a selective capacity to utilize plant glucans.</title>
        <authorList>
            <consortium name="NISC Comparative Sequencing Program"/>
            <person name="Wegmann U."/>
            <person name="Louis P."/>
            <person name="Goesmann A."/>
            <person name="Henrissat B."/>
            <person name="Duncan S.H."/>
            <person name="Flint H.J."/>
        </authorList>
    </citation>
    <scope>NUCLEOTIDE SEQUENCE</scope>
    <source>
        <strain evidence="1">NBRC 108216</strain>
    </source>
</reference>
<dbReference type="Proteomes" id="UP001161390">
    <property type="component" value="Unassembled WGS sequence"/>
</dbReference>
<name>A0ABQ5V192_9PROT</name>
<accession>A0ABQ5V192</accession>
<dbReference type="EMBL" id="BSNJ01000002">
    <property type="protein sequence ID" value="GLQ20405.1"/>
    <property type="molecule type" value="Genomic_DNA"/>
</dbReference>
<comment type="caution">
    <text evidence="1">The sequence shown here is derived from an EMBL/GenBank/DDBJ whole genome shotgun (WGS) entry which is preliminary data.</text>
</comment>
<evidence type="ECO:0000313" key="1">
    <source>
        <dbReference type="EMBL" id="GLQ20405.1"/>
    </source>
</evidence>
<gene>
    <name evidence="1" type="ORF">GCM10007854_13600</name>
</gene>
<evidence type="ECO:0000313" key="2">
    <source>
        <dbReference type="Proteomes" id="UP001161390"/>
    </source>
</evidence>
<dbReference type="RefSeq" id="WP_284370945.1">
    <property type="nucleotide sequence ID" value="NZ_BSNJ01000002.1"/>
</dbReference>
<keyword evidence="2" id="KW-1185">Reference proteome</keyword>
<proteinExistence type="predicted"/>
<organism evidence="1 2">
    <name type="scientific">Algimonas porphyrae</name>
    <dbReference type="NCBI Taxonomy" id="1128113"/>
    <lineage>
        <taxon>Bacteria</taxon>
        <taxon>Pseudomonadati</taxon>
        <taxon>Pseudomonadota</taxon>
        <taxon>Alphaproteobacteria</taxon>
        <taxon>Maricaulales</taxon>
        <taxon>Robiginitomaculaceae</taxon>
        <taxon>Algimonas</taxon>
    </lineage>
</organism>
<protein>
    <submittedName>
        <fullName evidence="1">Uncharacterized protein</fullName>
    </submittedName>
</protein>